<protein>
    <submittedName>
        <fullName evidence="2">Fc receptor-like protein 5</fullName>
    </submittedName>
</protein>
<dbReference type="GeneID" id="122143367"/>
<dbReference type="Pfam" id="PF13895">
    <property type="entry name" value="Ig_2"/>
    <property type="match status" value="1"/>
</dbReference>
<feature type="domain" description="Ig-like" evidence="1">
    <location>
        <begin position="173"/>
        <end position="243"/>
    </location>
</feature>
<name>A0A9R0ATA2_CYPCA</name>
<dbReference type="Pfam" id="PF13927">
    <property type="entry name" value="Ig_3"/>
    <property type="match status" value="1"/>
</dbReference>
<proteinExistence type="predicted"/>
<gene>
    <name evidence="2" type="primary">LOC122143367</name>
</gene>
<evidence type="ECO:0000313" key="2">
    <source>
        <dbReference type="RefSeq" id="XP_042609968.1"/>
    </source>
</evidence>
<dbReference type="SMART" id="SM00409">
    <property type="entry name" value="IG"/>
    <property type="match status" value="2"/>
</dbReference>
<dbReference type="InterPro" id="IPR003599">
    <property type="entry name" value="Ig_sub"/>
</dbReference>
<dbReference type="SMART" id="SM00408">
    <property type="entry name" value="IGc2"/>
    <property type="match status" value="2"/>
</dbReference>
<sequence length="257" mass="29233">MNPATGWDFYWYKHTLNSETKKKKTDYYRVKIDSVSDGGQYWCRAGRGKPVYYTQYSDALWVNVTVSPKAVVTVRPDERVFRGETVALRCDIKWGGDTEWTYRWERERTNYKHNSVSTQELNISSVEDFHSGKYSCRGQKNTQYSQRSDAVTLNVSAEAQAAVRVSPQPWLNEGDSVTLICEVTGSSTGWTFSWFRDDDRLSDSSRGAGGSYTLSPAALQHTGVYTCRAERGRPAYYTKNSSTQTLWITGESVSQHL</sequence>
<dbReference type="OrthoDB" id="6151406at2759"/>
<dbReference type="PANTHER" id="PTHR46013">
    <property type="entry name" value="VASCULAR CELL ADHESION MOLECULE 1"/>
    <property type="match status" value="1"/>
</dbReference>
<dbReference type="Proteomes" id="UP001155660">
    <property type="component" value="Unplaced"/>
</dbReference>
<dbReference type="InterPro" id="IPR007110">
    <property type="entry name" value="Ig-like_dom"/>
</dbReference>
<dbReference type="InterPro" id="IPR003598">
    <property type="entry name" value="Ig_sub2"/>
</dbReference>
<organism evidence="2">
    <name type="scientific">Cyprinus carpio</name>
    <name type="common">Common carp</name>
    <dbReference type="NCBI Taxonomy" id="7962"/>
    <lineage>
        <taxon>Eukaryota</taxon>
        <taxon>Metazoa</taxon>
        <taxon>Chordata</taxon>
        <taxon>Craniata</taxon>
        <taxon>Vertebrata</taxon>
        <taxon>Euteleostomi</taxon>
        <taxon>Actinopterygii</taxon>
        <taxon>Neopterygii</taxon>
        <taxon>Teleostei</taxon>
        <taxon>Ostariophysi</taxon>
        <taxon>Cypriniformes</taxon>
        <taxon>Cyprinidae</taxon>
        <taxon>Cyprininae</taxon>
        <taxon>Cyprinus</taxon>
    </lineage>
</organism>
<dbReference type="PROSITE" id="PS50835">
    <property type="entry name" value="IG_LIKE"/>
    <property type="match status" value="2"/>
</dbReference>
<dbReference type="PANTHER" id="PTHR46013:SF7">
    <property type="entry name" value="IG-LIKE DOMAIN-CONTAINING PROTEIN"/>
    <property type="match status" value="1"/>
</dbReference>
<dbReference type="KEGG" id="ccar:122143367"/>
<feature type="domain" description="Ig-like" evidence="1">
    <location>
        <begin position="68"/>
        <end position="152"/>
    </location>
</feature>
<accession>A0A9R0ATA2</accession>
<dbReference type="FunFam" id="2.60.40.10:FF:001607">
    <property type="entry name" value="Leukocyte immune-type receptor TS32.15 L2.5a"/>
    <property type="match status" value="1"/>
</dbReference>
<dbReference type="AlphaFoldDB" id="A0A9R0ATA2"/>
<dbReference type="CDD" id="cd00096">
    <property type="entry name" value="Ig"/>
    <property type="match status" value="1"/>
</dbReference>
<reference evidence="2" key="1">
    <citation type="submission" date="2025-08" db="UniProtKB">
        <authorList>
            <consortium name="RefSeq"/>
        </authorList>
    </citation>
    <scope>IDENTIFICATION</scope>
    <source>
        <tissue evidence="2">Muscle</tissue>
    </source>
</reference>
<evidence type="ECO:0000259" key="1">
    <source>
        <dbReference type="PROSITE" id="PS50835"/>
    </source>
</evidence>
<dbReference type="RefSeq" id="XP_042609968.1">
    <property type="nucleotide sequence ID" value="XM_042754034.1"/>
</dbReference>